<protein>
    <submittedName>
        <fullName evidence="3">Uncharacterized protein</fullName>
    </submittedName>
</protein>
<keyword evidence="1" id="KW-0812">Transmembrane</keyword>
<gene>
    <name evidence="3" type="ORF">J2X16_001140</name>
</gene>
<reference evidence="3 4" key="1">
    <citation type="submission" date="2023-07" db="EMBL/GenBank/DDBJ databases">
        <title>Sorghum-associated microbial communities from plants grown in Nebraska, USA.</title>
        <authorList>
            <person name="Schachtman D."/>
        </authorList>
    </citation>
    <scope>NUCLEOTIDE SEQUENCE [LARGE SCALE GENOMIC DNA]</scope>
    <source>
        <strain evidence="3 4">BE310</strain>
    </source>
</reference>
<feature type="transmembrane region" description="Helical" evidence="1">
    <location>
        <begin position="33"/>
        <end position="55"/>
    </location>
</feature>
<keyword evidence="1" id="KW-0472">Membrane</keyword>
<keyword evidence="4" id="KW-1185">Reference proteome</keyword>
<dbReference type="RefSeq" id="WP_310342589.1">
    <property type="nucleotide sequence ID" value="NZ_JAVDXQ010000001.1"/>
</dbReference>
<evidence type="ECO:0000256" key="2">
    <source>
        <dbReference type="SAM" id="SignalP"/>
    </source>
</evidence>
<evidence type="ECO:0000256" key="1">
    <source>
        <dbReference type="SAM" id="Phobius"/>
    </source>
</evidence>
<dbReference type="EMBL" id="JAVDXQ010000001">
    <property type="protein sequence ID" value="MDR7295819.1"/>
    <property type="molecule type" value="Genomic_DNA"/>
</dbReference>
<keyword evidence="1" id="KW-1133">Transmembrane helix</keyword>
<comment type="caution">
    <text evidence="3">The sequence shown here is derived from an EMBL/GenBank/DDBJ whole genome shotgun (WGS) entry which is preliminary data.</text>
</comment>
<organism evidence="3 4">
    <name type="scientific">Pelomonas aquatica</name>
    <dbReference type="NCBI Taxonomy" id="431058"/>
    <lineage>
        <taxon>Bacteria</taxon>
        <taxon>Pseudomonadati</taxon>
        <taxon>Pseudomonadota</taxon>
        <taxon>Betaproteobacteria</taxon>
        <taxon>Burkholderiales</taxon>
        <taxon>Sphaerotilaceae</taxon>
        <taxon>Roseateles</taxon>
    </lineage>
</organism>
<feature type="chain" id="PRO_5045410381" evidence="2">
    <location>
        <begin position="24"/>
        <end position="65"/>
    </location>
</feature>
<proteinExistence type="predicted"/>
<evidence type="ECO:0000313" key="3">
    <source>
        <dbReference type="EMBL" id="MDR7295819.1"/>
    </source>
</evidence>
<feature type="signal peptide" evidence="2">
    <location>
        <begin position="1"/>
        <end position="23"/>
    </location>
</feature>
<evidence type="ECO:0000313" key="4">
    <source>
        <dbReference type="Proteomes" id="UP001180536"/>
    </source>
</evidence>
<name>A0ABU1Z5C2_9BURK</name>
<keyword evidence="2" id="KW-0732">Signal</keyword>
<dbReference type="Proteomes" id="UP001180536">
    <property type="component" value="Unassembled WGS sequence"/>
</dbReference>
<accession>A0ABU1Z5C2</accession>
<sequence>MTNLQRALVIALLAAGLPLTAHAYVDPGTGMLVWQSLIAVVGAFVVFVRNPASALKRLIERFKRK</sequence>